<feature type="transmembrane region" description="Helical" evidence="7">
    <location>
        <begin position="21"/>
        <end position="41"/>
    </location>
</feature>
<comment type="similarity">
    <text evidence="2">Belongs to the UPF0702 family.</text>
</comment>
<evidence type="ECO:0000313" key="10">
    <source>
        <dbReference type="Proteomes" id="UP000627292"/>
    </source>
</evidence>
<gene>
    <name evidence="9" type="ORF">GCM10011379_13470</name>
</gene>
<keyword evidence="10" id="KW-1185">Reference proteome</keyword>
<reference evidence="9" key="1">
    <citation type="journal article" date="2014" name="Int. J. Syst. Evol. Microbiol.">
        <title>Complete genome sequence of Corynebacterium casei LMG S-19264T (=DSM 44701T), isolated from a smear-ripened cheese.</title>
        <authorList>
            <consortium name="US DOE Joint Genome Institute (JGI-PGF)"/>
            <person name="Walter F."/>
            <person name="Albersmeier A."/>
            <person name="Kalinowski J."/>
            <person name="Ruckert C."/>
        </authorList>
    </citation>
    <scope>NUCLEOTIDE SEQUENCE</scope>
    <source>
        <strain evidence="9">CGMCC 1.15290</strain>
    </source>
</reference>
<dbReference type="InterPro" id="IPR023090">
    <property type="entry name" value="UPF0702_alpha/beta_dom_sf"/>
</dbReference>
<comment type="subcellular location">
    <subcellularLocation>
        <location evidence="1">Cell membrane</location>
        <topology evidence="1">Multi-pass membrane protein</topology>
    </subcellularLocation>
</comment>
<dbReference type="Gene3D" id="3.30.240.20">
    <property type="entry name" value="bsu07140 like domains"/>
    <property type="match status" value="1"/>
</dbReference>
<dbReference type="AlphaFoldDB" id="A0A917IUL7"/>
<feature type="domain" description="YetF C-terminal" evidence="8">
    <location>
        <begin position="102"/>
        <end position="172"/>
    </location>
</feature>
<feature type="transmembrane region" description="Helical" evidence="7">
    <location>
        <begin position="78"/>
        <end position="97"/>
    </location>
</feature>
<proteinExistence type="inferred from homology"/>
<dbReference type="EMBL" id="BMIB01000002">
    <property type="protein sequence ID" value="GGH63027.1"/>
    <property type="molecule type" value="Genomic_DNA"/>
</dbReference>
<evidence type="ECO:0000256" key="5">
    <source>
        <dbReference type="ARBA" id="ARBA00022989"/>
    </source>
</evidence>
<evidence type="ECO:0000256" key="3">
    <source>
        <dbReference type="ARBA" id="ARBA00022475"/>
    </source>
</evidence>
<dbReference type="PANTHER" id="PTHR34582">
    <property type="entry name" value="UPF0702 TRANSMEMBRANE PROTEIN YCAP"/>
    <property type="match status" value="1"/>
</dbReference>
<sequence length="225" mass="25172">MKAYEIHLADLQRILFGQVPAIFYVEVALRILFIYALVVFSMRRMGKRISSNLSRNEMAATIALAAAVGIPVHTPERGLLPAVIVAGIVIIGQNYIARRSTQSNRFEYRVLGHISTLVKDGELILEEMVRSRLSQDRIFSEIRAESLTHLGQVKRLYFEANGTFSLVQEENPVPGLSVVPEADAELRAQQKKEIHKHVCTTCGKEKGYLPLCENCKSKTFTTAVT</sequence>
<dbReference type="Proteomes" id="UP000627292">
    <property type="component" value="Unassembled WGS sequence"/>
</dbReference>
<evidence type="ECO:0000256" key="1">
    <source>
        <dbReference type="ARBA" id="ARBA00004651"/>
    </source>
</evidence>
<evidence type="ECO:0000256" key="7">
    <source>
        <dbReference type="SAM" id="Phobius"/>
    </source>
</evidence>
<reference evidence="9" key="2">
    <citation type="submission" date="2020-09" db="EMBL/GenBank/DDBJ databases">
        <authorList>
            <person name="Sun Q."/>
            <person name="Zhou Y."/>
        </authorList>
    </citation>
    <scope>NUCLEOTIDE SEQUENCE</scope>
    <source>
        <strain evidence="9">CGMCC 1.15290</strain>
    </source>
</reference>
<feature type="transmembrane region" description="Helical" evidence="7">
    <location>
        <begin position="53"/>
        <end position="72"/>
    </location>
</feature>
<dbReference type="PANTHER" id="PTHR34582:SF6">
    <property type="entry name" value="UPF0702 TRANSMEMBRANE PROTEIN YCAP"/>
    <property type="match status" value="1"/>
</dbReference>
<organism evidence="9 10">
    <name type="scientific">Filimonas zeae</name>
    <dbReference type="NCBI Taxonomy" id="1737353"/>
    <lineage>
        <taxon>Bacteria</taxon>
        <taxon>Pseudomonadati</taxon>
        <taxon>Bacteroidota</taxon>
        <taxon>Chitinophagia</taxon>
        <taxon>Chitinophagales</taxon>
        <taxon>Chitinophagaceae</taxon>
        <taxon>Filimonas</taxon>
    </lineage>
</organism>
<dbReference type="RefSeq" id="WP_188951264.1">
    <property type="nucleotide sequence ID" value="NZ_BMIB01000002.1"/>
</dbReference>
<dbReference type="Pfam" id="PF04239">
    <property type="entry name" value="DUF421"/>
    <property type="match status" value="1"/>
</dbReference>
<evidence type="ECO:0000313" key="9">
    <source>
        <dbReference type="EMBL" id="GGH63027.1"/>
    </source>
</evidence>
<dbReference type="GO" id="GO:0005886">
    <property type="term" value="C:plasma membrane"/>
    <property type="evidence" value="ECO:0007669"/>
    <property type="project" value="UniProtKB-SubCell"/>
</dbReference>
<evidence type="ECO:0000256" key="4">
    <source>
        <dbReference type="ARBA" id="ARBA00022692"/>
    </source>
</evidence>
<protein>
    <recommendedName>
        <fullName evidence="8">YetF C-terminal domain-containing protein</fullName>
    </recommendedName>
</protein>
<evidence type="ECO:0000259" key="8">
    <source>
        <dbReference type="Pfam" id="PF04239"/>
    </source>
</evidence>
<evidence type="ECO:0000256" key="6">
    <source>
        <dbReference type="ARBA" id="ARBA00023136"/>
    </source>
</evidence>
<accession>A0A917IUL7</accession>
<keyword evidence="6 7" id="KW-0472">Membrane</keyword>
<keyword evidence="4 7" id="KW-0812">Transmembrane</keyword>
<comment type="caution">
    <text evidence="9">The sequence shown here is derived from an EMBL/GenBank/DDBJ whole genome shotgun (WGS) entry which is preliminary data.</text>
</comment>
<keyword evidence="5 7" id="KW-1133">Transmembrane helix</keyword>
<evidence type="ECO:0000256" key="2">
    <source>
        <dbReference type="ARBA" id="ARBA00006448"/>
    </source>
</evidence>
<dbReference type="InterPro" id="IPR007353">
    <property type="entry name" value="DUF421"/>
</dbReference>
<keyword evidence="3" id="KW-1003">Cell membrane</keyword>
<name>A0A917IUL7_9BACT</name>